<dbReference type="InterPro" id="IPR000390">
    <property type="entry name" value="Small_drug/metabolite_transptr"/>
</dbReference>
<dbReference type="Pfam" id="PF00892">
    <property type="entry name" value="EamA"/>
    <property type="match status" value="1"/>
</dbReference>
<proteinExistence type="predicted"/>
<gene>
    <name evidence="13" type="primary">arnE</name>
    <name evidence="13" type="ORF">GCM10007894_02860</name>
</gene>
<evidence type="ECO:0000256" key="6">
    <source>
        <dbReference type="ARBA" id="ARBA00022692"/>
    </source>
</evidence>
<dbReference type="Proteomes" id="UP001157439">
    <property type="component" value="Unassembled WGS sequence"/>
</dbReference>
<organism evidence="13 14">
    <name type="scientific">Paraferrimonas haliotis</name>
    <dbReference type="NCBI Taxonomy" id="2013866"/>
    <lineage>
        <taxon>Bacteria</taxon>
        <taxon>Pseudomonadati</taxon>
        <taxon>Pseudomonadota</taxon>
        <taxon>Gammaproteobacteria</taxon>
        <taxon>Alteromonadales</taxon>
        <taxon>Ferrimonadaceae</taxon>
        <taxon>Paraferrimonas</taxon>
    </lineage>
</organism>
<dbReference type="RefSeq" id="WP_095500093.1">
    <property type="nucleotide sequence ID" value="NZ_BSPO01000001.1"/>
</dbReference>
<keyword evidence="4" id="KW-0997">Cell inner membrane</keyword>
<dbReference type="GO" id="GO:0009103">
    <property type="term" value="P:lipopolysaccharide biosynthetic process"/>
    <property type="evidence" value="ECO:0007669"/>
    <property type="project" value="UniProtKB-KW"/>
</dbReference>
<feature type="transmembrane region" description="Helical" evidence="11">
    <location>
        <begin position="44"/>
        <end position="63"/>
    </location>
</feature>
<keyword evidence="10 11" id="KW-0472">Membrane</keyword>
<dbReference type="Gene3D" id="1.10.3730.20">
    <property type="match status" value="1"/>
</dbReference>
<comment type="subcellular location">
    <subcellularLocation>
        <location evidence="1">Cell membrane</location>
        <topology evidence="1">Multi-pass membrane protein</topology>
    </subcellularLocation>
</comment>
<reference evidence="13 14" key="1">
    <citation type="journal article" date="2014" name="Int. J. Syst. Evol. Microbiol.">
        <title>Complete genome sequence of Corynebacterium casei LMG S-19264T (=DSM 44701T), isolated from a smear-ripened cheese.</title>
        <authorList>
            <consortium name="US DOE Joint Genome Institute (JGI-PGF)"/>
            <person name="Walter F."/>
            <person name="Albersmeier A."/>
            <person name="Kalinowski J."/>
            <person name="Ruckert C."/>
        </authorList>
    </citation>
    <scope>NUCLEOTIDE SEQUENCE [LARGE SCALE GENOMIC DNA]</scope>
    <source>
        <strain evidence="13 14">NBRC 112785</strain>
    </source>
</reference>
<dbReference type="EMBL" id="BSPO01000001">
    <property type="protein sequence ID" value="GLS82309.1"/>
    <property type="molecule type" value="Genomic_DNA"/>
</dbReference>
<evidence type="ECO:0000256" key="2">
    <source>
        <dbReference type="ARBA" id="ARBA00022475"/>
    </source>
</evidence>
<evidence type="ECO:0000256" key="8">
    <source>
        <dbReference type="ARBA" id="ARBA00022989"/>
    </source>
</evidence>
<keyword evidence="2" id="KW-1003">Cell membrane</keyword>
<dbReference type="SUPFAM" id="SSF103481">
    <property type="entry name" value="Multidrug resistance efflux transporter EmrE"/>
    <property type="match status" value="1"/>
</dbReference>
<evidence type="ECO:0000256" key="7">
    <source>
        <dbReference type="ARBA" id="ARBA00022985"/>
    </source>
</evidence>
<evidence type="ECO:0000256" key="10">
    <source>
        <dbReference type="ARBA" id="ARBA00023136"/>
    </source>
</evidence>
<keyword evidence="6 11" id="KW-0812">Transmembrane</keyword>
<dbReference type="GO" id="GO:0022857">
    <property type="term" value="F:transmembrane transporter activity"/>
    <property type="evidence" value="ECO:0007669"/>
    <property type="project" value="InterPro"/>
</dbReference>
<evidence type="ECO:0000256" key="11">
    <source>
        <dbReference type="SAM" id="Phobius"/>
    </source>
</evidence>
<evidence type="ECO:0000256" key="5">
    <source>
        <dbReference type="ARBA" id="ARBA00022556"/>
    </source>
</evidence>
<sequence>MVSLWLVLSIACTCLGQVAQKLAVQRIQQLAPDARWGQKLLQPWLVAAIALLGLGAVFWLLVLQSWPVGIAYPFLALNFIVMLVIAKCFFKEDVTSRRWLGALLITAGVACMGLSL</sequence>
<evidence type="ECO:0000313" key="13">
    <source>
        <dbReference type="EMBL" id="GLS82309.1"/>
    </source>
</evidence>
<dbReference type="InterPro" id="IPR000620">
    <property type="entry name" value="EamA_dom"/>
</dbReference>
<evidence type="ECO:0000256" key="9">
    <source>
        <dbReference type="ARBA" id="ARBA00023098"/>
    </source>
</evidence>
<dbReference type="GO" id="GO:0005886">
    <property type="term" value="C:plasma membrane"/>
    <property type="evidence" value="ECO:0007669"/>
    <property type="project" value="UniProtKB-SubCell"/>
</dbReference>
<name>A0AA37WWE1_9GAMM</name>
<accession>A0AA37WWE1</accession>
<evidence type="ECO:0000256" key="1">
    <source>
        <dbReference type="ARBA" id="ARBA00004651"/>
    </source>
</evidence>
<keyword evidence="9" id="KW-0443">Lipid metabolism</keyword>
<dbReference type="GO" id="GO:0009245">
    <property type="term" value="P:lipid A biosynthetic process"/>
    <property type="evidence" value="ECO:0007669"/>
    <property type="project" value="UniProtKB-KW"/>
</dbReference>
<evidence type="ECO:0000256" key="4">
    <source>
        <dbReference type="ARBA" id="ARBA00022519"/>
    </source>
</evidence>
<protein>
    <submittedName>
        <fullName evidence="13">4-amino-4-deoxy-L-arabinose-phosphoundecaprenol flippase subunit ArnE</fullName>
    </submittedName>
</protein>
<evidence type="ECO:0000259" key="12">
    <source>
        <dbReference type="Pfam" id="PF00892"/>
    </source>
</evidence>
<evidence type="ECO:0000313" key="14">
    <source>
        <dbReference type="Proteomes" id="UP001157439"/>
    </source>
</evidence>
<evidence type="ECO:0000256" key="3">
    <source>
        <dbReference type="ARBA" id="ARBA00022516"/>
    </source>
</evidence>
<dbReference type="AlphaFoldDB" id="A0AA37WWE1"/>
<feature type="domain" description="EamA" evidence="12">
    <location>
        <begin position="25"/>
        <end position="112"/>
    </location>
</feature>
<dbReference type="InterPro" id="IPR037185">
    <property type="entry name" value="EmrE-like"/>
</dbReference>
<keyword evidence="14" id="KW-1185">Reference proteome</keyword>
<keyword evidence="5" id="KW-0441">Lipid A biosynthesis</keyword>
<keyword evidence="8 11" id="KW-1133">Transmembrane helix</keyword>
<dbReference type="PANTHER" id="PTHR30561">
    <property type="entry name" value="SMR FAMILY PROTON-DEPENDENT DRUG EFFLUX TRANSPORTER SUGE"/>
    <property type="match status" value="1"/>
</dbReference>
<keyword evidence="7" id="KW-0448">Lipopolysaccharide biosynthesis</keyword>
<dbReference type="PANTHER" id="PTHR30561:SF23">
    <property type="entry name" value="4-AMINO-4-DEOXY-L-ARABINOSE-PHOSPHOUNDECAPRENOL FLIPPASE SUBUNIT ARNE-RELATED"/>
    <property type="match status" value="1"/>
</dbReference>
<comment type="caution">
    <text evidence="13">The sequence shown here is derived from an EMBL/GenBank/DDBJ whole genome shotgun (WGS) entry which is preliminary data.</text>
</comment>
<keyword evidence="3" id="KW-0444">Lipid biosynthesis</keyword>
<feature type="transmembrane region" description="Helical" evidence="11">
    <location>
        <begin position="70"/>
        <end position="90"/>
    </location>
</feature>